<proteinExistence type="predicted"/>
<sequence length="292" mass="34363">MIFRFGEHYYLEGASSFWETLIITIIGAFLGILGSLYIFRKTIRHDHKASLLSRESYLKDRLFFLSLLLEDALETVAKQKGYFVEQGEIIKGSPFELTLPKLVVSQHLNRIRTIDSQDVFQGFTLLFGSDENNIEKYKEFLGRLDFIDQRLQQVMVGNEKHIKTSITLRTKFKSIADNFYSIMPGLIAVDNSLYEKYLDIFNQLLLEKPLNIESFYNEFCVSMFEEVKQQPPTEVVQRFIYEIRTLTTTLDELRYNNLYYVDSEISVLEKEIQPQLEKLLEFNKEIKEKLSY</sequence>
<accession>A0ABR7YTK3</accession>
<evidence type="ECO:0000313" key="3">
    <source>
        <dbReference type="Proteomes" id="UP000602759"/>
    </source>
</evidence>
<dbReference type="Proteomes" id="UP000602759">
    <property type="component" value="Unassembled WGS sequence"/>
</dbReference>
<comment type="caution">
    <text evidence="2">The sequence shown here is derived from an EMBL/GenBank/DDBJ whole genome shotgun (WGS) entry which is preliminary data.</text>
</comment>
<dbReference type="RefSeq" id="WP_190995478.1">
    <property type="nucleotide sequence ID" value="NZ_JACOIK010000013.1"/>
</dbReference>
<evidence type="ECO:0000256" key="1">
    <source>
        <dbReference type="SAM" id="Phobius"/>
    </source>
</evidence>
<protein>
    <recommendedName>
        <fullName evidence="4">Phage abortive infection protein</fullName>
    </recommendedName>
</protein>
<organism evidence="2 3">
    <name type="scientific">Sphingobacterium micropteri</name>
    <dbReference type="NCBI Taxonomy" id="2763501"/>
    <lineage>
        <taxon>Bacteria</taxon>
        <taxon>Pseudomonadati</taxon>
        <taxon>Bacteroidota</taxon>
        <taxon>Sphingobacteriia</taxon>
        <taxon>Sphingobacteriales</taxon>
        <taxon>Sphingobacteriaceae</taxon>
        <taxon>Sphingobacterium</taxon>
    </lineage>
</organism>
<keyword evidence="3" id="KW-1185">Reference proteome</keyword>
<keyword evidence="1" id="KW-1133">Transmembrane helix</keyword>
<name>A0ABR7YTK3_9SPHI</name>
<gene>
    <name evidence="2" type="ORF">H8B06_17425</name>
</gene>
<feature type="transmembrane region" description="Helical" evidence="1">
    <location>
        <begin position="20"/>
        <end position="39"/>
    </location>
</feature>
<evidence type="ECO:0000313" key="2">
    <source>
        <dbReference type="EMBL" id="MBD1434610.1"/>
    </source>
</evidence>
<evidence type="ECO:0008006" key="4">
    <source>
        <dbReference type="Google" id="ProtNLM"/>
    </source>
</evidence>
<dbReference type="EMBL" id="JACOIK010000013">
    <property type="protein sequence ID" value="MBD1434610.1"/>
    <property type="molecule type" value="Genomic_DNA"/>
</dbReference>
<keyword evidence="1" id="KW-0472">Membrane</keyword>
<keyword evidence="1" id="KW-0812">Transmembrane</keyword>
<reference evidence="2 3" key="1">
    <citation type="submission" date="2020-08" db="EMBL/GenBank/DDBJ databases">
        <title>Sphingobacterium sp. DN00404 isolated from aquaculture water.</title>
        <authorList>
            <person name="Zhang M."/>
        </authorList>
    </citation>
    <scope>NUCLEOTIDE SEQUENCE [LARGE SCALE GENOMIC DNA]</scope>
    <source>
        <strain evidence="2 3">DN00404</strain>
    </source>
</reference>